<dbReference type="Pfam" id="PF11258">
    <property type="entry name" value="DUF3048"/>
    <property type="match status" value="1"/>
</dbReference>
<dbReference type="SUPFAM" id="SSF159774">
    <property type="entry name" value="YerB-like"/>
    <property type="match status" value="1"/>
</dbReference>
<evidence type="ECO:0000259" key="1">
    <source>
        <dbReference type="Pfam" id="PF11258"/>
    </source>
</evidence>
<name>A0A1G2HJ12_9BACT</name>
<dbReference type="STRING" id="1802165.A3F94_02975"/>
<organism evidence="3 4">
    <name type="scientific">Candidatus Spechtbacteria bacterium RIFCSPLOWO2_12_FULL_38_22</name>
    <dbReference type="NCBI Taxonomy" id="1802165"/>
    <lineage>
        <taxon>Bacteria</taxon>
        <taxon>Candidatus Spechtiibacteriota</taxon>
    </lineage>
</organism>
<evidence type="ECO:0000313" key="3">
    <source>
        <dbReference type="EMBL" id="OGZ62260.1"/>
    </source>
</evidence>
<evidence type="ECO:0000313" key="4">
    <source>
        <dbReference type="Proteomes" id="UP000176770"/>
    </source>
</evidence>
<proteinExistence type="predicted"/>
<evidence type="ECO:0008006" key="5">
    <source>
        <dbReference type="Google" id="ProtNLM"/>
    </source>
</evidence>
<reference evidence="3 4" key="1">
    <citation type="journal article" date="2016" name="Nat. Commun.">
        <title>Thousands of microbial genomes shed light on interconnected biogeochemical processes in an aquifer system.</title>
        <authorList>
            <person name="Anantharaman K."/>
            <person name="Brown C.T."/>
            <person name="Hug L.A."/>
            <person name="Sharon I."/>
            <person name="Castelle C.J."/>
            <person name="Probst A.J."/>
            <person name="Thomas B.C."/>
            <person name="Singh A."/>
            <person name="Wilkins M.J."/>
            <person name="Karaoz U."/>
            <person name="Brodie E.L."/>
            <person name="Williams K.H."/>
            <person name="Hubbard S.S."/>
            <person name="Banfield J.F."/>
        </authorList>
    </citation>
    <scope>NUCLEOTIDE SEQUENCE [LARGE SCALE GENOMIC DNA]</scope>
</reference>
<protein>
    <recommendedName>
        <fullName evidence="5">DUF3048 domain-containing protein</fullName>
    </recommendedName>
</protein>
<dbReference type="Gene3D" id="3.50.90.10">
    <property type="entry name" value="YerB-like"/>
    <property type="match status" value="1"/>
</dbReference>
<dbReference type="InterPro" id="IPR023158">
    <property type="entry name" value="YerB-like_sf"/>
</dbReference>
<dbReference type="Pfam" id="PF17479">
    <property type="entry name" value="DUF3048_C"/>
    <property type="match status" value="1"/>
</dbReference>
<dbReference type="EMBL" id="MHOK01000005">
    <property type="protein sequence ID" value="OGZ62260.1"/>
    <property type="molecule type" value="Genomic_DNA"/>
</dbReference>
<comment type="caution">
    <text evidence="3">The sequence shown here is derived from an EMBL/GenBank/DDBJ whole genome shotgun (WGS) entry which is preliminary data.</text>
</comment>
<accession>A0A1G2HJ12</accession>
<evidence type="ECO:0000259" key="2">
    <source>
        <dbReference type="Pfam" id="PF17479"/>
    </source>
</evidence>
<sequence length="334" mass="37629">MVMGVVAPVVIASVVYFFTSGNSFEISKNRDKDNLIYEPHPLTGQKCENYNKRPFAVMLAADPVARPLASISMADVVVEMPVVKDSINRLMALYVCSEPEEIGSVRSARHDFIPLAAGFDAIYAHWGGSSFALKDLDKGIIDNIDALINPNEAFYRKQGIPMPHDGFTSYERLKKTTEYLGYRLENNFEGYKYIDGQSRKEDGATTLVINYPYPHSVSYIYNKDTNTYLRWRGGSPELDKLTGNQVRTNVIVVIKTTSRRLNADYNDVDITGSGEALVFQNGEVVPARWEKEEALSAKLKFVNEGGEEITFVRGKMWLNYIDYGTQVIWGEKKL</sequence>
<feature type="domain" description="DUF3048" evidence="2">
    <location>
        <begin position="210"/>
        <end position="317"/>
    </location>
</feature>
<dbReference type="InterPro" id="IPR035328">
    <property type="entry name" value="DUF3048_C"/>
</dbReference>
<dbReference type="Proteomes" id="UP000176770">
    <property type="component" value="Unassembled WGS sequence"/>
</dbReference>
<gene>
    <name evidence="3" type="ORF">A3F94_02975</name>
</gene>
<dbReference type="AlphaFoldDB" id="A0A1G2HJ12"/>
<dbReference type="InterPro" id="IPR021416">
    <property type="entry name" value="DUF3048_N"/>
</dbReference>
<feature type="domain" description="DUF3048" evidence="1">
    <location>
        <begin position="42"/>
        <end position="182"/>
    </location>
</feature>